<evidence type="ECO:0000256" key="1">
    <source>
        <dbReference type="ARBA" id="ARBA00022741"/>
    </source>
</evidence>
<dbReference type="EMBL" id="NBSK02000006">
    <property type="protein sequence ID" value="KAJ0198889.1"/>
    <property type="molecule type" value="Genomic_DNA"/>
</dbReference>
<dbReference type="PANTHER" id="PTHR42918:SF9">
    <property type="entry name" value="LYSINE--TRNA LIGASE"/>
    <property type="match status" value="1"/>
</dbReference>
<keyword evidence="1" id="KW-0547">Nucleotide-binding</keyword>
<dbReference type="Gene3D" id="2.40.50.140">
    <property type="entry name" value="Nucleic acid-binding proteins"/>
    <property type="match status" value="1"/>
</dbReference>
<proteinExistence type="predicted"/>
<comment type="caution">
    <text evidence="2">The sequence shown here is derived from an EMBL/GenBank/DDBJ whole genome shotgun (WGS) entry which is preliminary data.</text>
</comment>
<dbReference type="PANTHER" id="PTHR42918">
    <property type="entry name" value="LYSYL-TRNA SYNTHETASE"/>
    <property type="match status" value="1"/>
</dbReference>
<accession>A0A9R1X5V6</accession>
<name>A0A9R1X5V6_LACSA</name>
<organism evidence="2 3">
    <name type="scientific">Lactuca sativa</name>
    <name type="common">Garden lettuce</name>
    <dbReference type="NCBI Taxonomy" id="4236"/>
    <lineage>
        <taxon>Eukaryota</taxon>
        <taxon>Viridiplantae</taxon>
        <taxon>Streptophyta</taxon>
        <taxon>Embryophyta</taxon>
        <taxon>Tracheophyta</taxon>
        <taxon>Spermatophyta</taxon>
        <taxon>Magnoliopsida</taxon>
        <taxon>eudicotyledons</taxon>
        <taxon>Gunneridae</taxon>
        <taxon>Pentapetalae</taxon>
        <taxon>asterids</taxon>
        <taxon>campanulids</taxon>
        <taxon>Asterales</taxon>
        <taxon>Asteraceae</taxon>
        <taxon>Cichorioideae</taxon>
        <taxon>Cichorieae</taxon>
        <taxon>Lactucinae</taxon>
        <taxon>Lactuca</taxon>
    </lineage>
</organism>
<dbReference type="SUPFAM" id="SSF50249">
    <property type="entry name" value="Nucleic acid-binding proteins"/>
    <property type="match status" value="1"/>
</dbReference>
<dbReference type="InterPro" id="IPR012340">
    <property type="entry name" value="NA-bd_OB-fold"/>
</dbReference>
<evidence type="ECO:0008006" key="4">
    <source>
        <dbReference type="Google" id="ProtNLM"/>
    </source>
</evidence>
<gene>
    <name evidence="2" type="ORF">LSAT_V11C600302600</name>
</gene>
<protein>
    <recommendedName>
        <fullName evidence="4">Lysyl-tRNA synthetase</fullName>
    </recommendedName>
</protein>
<reference evidence="2 3" key="1">
    <citation type="journal article" date="2017" name="Nat. Commun.">
        <title>Genome assembly with in vitro proximity ligation data and whole-genome triplication in lettuce.</title>
        <authorList>
            <person name="Reyes-Chin-Wo S."/>
            <person name="Wang Z."/>
            <person name="Yang X."/>
            <person name="Kozik A."/>
            <person name="Arikit S."/>
            <person name="Song C."/>
            <person name="Xia L."/>
            <person name="Froenicke L."/>
            <person name="Lavelle D.O."/>
            <person name="Truco M.J."/>
            <person name="Xia R."/>
            <person name="Zhu S."/>
            <person name="Xu C."/>
            <person name="Xu H."/>
            <person name="Xu X."/>
            <person name="Cox K."/>
            <person name="Korf I."/>
            <person name="Meyers B.C."/>
            <person name="Michelmore R.W."/>
        </authorList>
    </citation>
    <scope>NUCLEOTIDE SEQUENCE [LARGE SCALE GENOMIC DNA]</scope>
    <source>
        <strain evidence="3">cv. Salinas</strain>
        <tissue evidence="2">Seedlings</tissue>
    </source>
</reference>
<evidence type="ECO:0000313" key="3">
    <source>
        <dbReference type="Proteomes" id="UP000235145"/>
    </source>
</evidence>
<dbReference type="Proteomes" id="UP000235145">
    <property type="component" value="Unassembled WGS sequence"/>
</dbReference>
<dbReference type="AlphaFoldDB" id="A0A9R1X5V6"/>
<sequence>MSKRASAAKLFFYDLHGIKDTKVQVIADARSDLDEAEFSKFHSGVKCGDVVGIVGFPGLKKQQGRAEYFPKNIPRLNSLSSYDAKAKRQREGKFC</sequence>
<keyword evidence="3" id="KW-1185">Reference proteome</keyword>
<evidence type="ECO:0000313" key="2">
    <source>
        <dbReference type="EMBL" id="KAJ0198889.1"/>
    </source>
</evidence>